<feature type="compositionally biased region" description="Low complexity" evidence="1">
    <location>
        <begin position="581"/>
        <end position="603"/>
    </location>
</feature>
<feature type="compositionally biased region" description="Pro residues" evidence="1">
    <location>
        <begin position="604"/>
        <end position="616"/>
    </location>
</feature>
<evidence type="ECO:0000313" key="2">
    <source>
        <dbReference type="EMBL" id="KAJ7034885.1"/>
    </source>
</evidence>
<name>A0AAD6SXY8_9AGAR</name>
<feature type="compositionally biased region" description="Polar residues" evidence="1">
    <location>
        <begin position="361"/>
        <end position="373"/>
    </location>
</feature>
<keyword evidence="3" id="KW-1185">Reference proteome</keyword>
<accession>A0AAD6SXY8</accession>
<feature type="compositionally biased region" description="Low complexity" evidence="1">
    <location>
        <begin position="436"/>
        <end position="472"/>
    </location>
</feature>
<feature type="compositionally biased region" description="Low complexity" evidence="1">
    <location>
        <begin position="290"/>
        <end position="302"/>
    </location>
</feature>
<gene>
    <name evidence="2" type="ORF">C8F04DRAFT_1259560</name>
</gene>
<dbReference type="AlphaFoldDB" id="A0AAD6SXY8"/>
<reference evidence="2" key="1">
    <citation type="submission" date="2023-03" db="EMBL/GenBank/DDBJ databases">
        <title>Massive genome expansion in bonnet fungi (Mycena s.s.) driven by repeated elements and novel gene families across ecological guilds.</title>
        <authorList>
            <consortium name="Lawrence Berkeley National Laboratory"/>
            <person name="Harder C.B."/>
            <person name="Miyauchi S."/>
            <person name="Viragh M."/>
            <person name="Kuo A."/>
            <person name="Thoen E."/>
            <person name="Andreopoulos B."/>
            <person name="Lu D."/>
            <person name="Skrede I."/>
            <person name="Drula E."/>
            <person name="Henrissat B."/>
            <person name="Morin E."/>
            <person name="Kohler A."/>
            <person name="Barry K."/>
            <person name="LaButti K."/>
            <person name="Morin E."/>
            <person name="Salamov A."/>
            <person name="Lipzen A."/>
            <person name="Mereny Z."/>
            <person name="Hegedus B."/>
            <person name="Baldrian P."/>
            <person name="Stursova M."/>
            <person name="Weitz H."/>
            <person name="Taylor A."/>
            <person name="Grigoriev I.V."/>
            <person name="Nagy L.G."/>
            <person name="Martin F."/>
            <person name="Kauserud H."/>
        </authorList>
    </citation>
    <scope>NUCLEOTIDE SEQUENCE</scope>
    <source>
        <strain evidence="2">CBHHK200</strain>
    </source>
</reference>
<evidence type="ECO:0008006" key="4">
    <source>
        <dbReference type="Google" id="ProtNLM"/>
    </source>
</evidence>
<sequence length="871" mass="91677">MSLFDELTTLRGPQSRVTGILKELLEVVARNACQTKRNVHSMYLVVSWARDVLERINGLAATAGNSTSWDDFNTFTRMIISLEGILLDFGRLSRKESEAEGLPMEQTVEEDLQFIDAWRESREELHRIVAEMQKEFQNDSPTAAEIKATYKHDDGALLMALSESLMDESSARPTRLTDLAKAHIINIQKKLDTIQAAIVIAPKNVPDDVVVYAIQTAMAMEMLASARDSRMSSRQQMSEMWTRATSLVDLVEKHSKKADLPLGPLKGAWDEFRTYMLSKVVPSGSETNEGSGSQPGPSASPALTQAQPTSSTAIAPPSLSASSVPQPKAPKNPPAIDSQPHPTATPAHKSHSAGSGAITPPNVSATSTSQPKAPTSARVAESPLRPSASHGSTDSPPASSGGITPLISSENSALQSKTLKSAPTELQPRTSARQTAASPGVIASPSSSASSAPPVNSPGGASAAGSQTPPSANQGPTDSRVASTDAVAAPGSLANPASQAKSLKSPPAADSQSPPSASQPANSDVTIPPSSSLSPSPPPKAPKSALVTDSHSSPRLPASSTPSPKAAKGAPVSSAADTRVTTSSSSPSPTPSTKGPKSGRASPSPSPKSDPPPRAPKPSKLAGNKPRTEFEPEVAPSKSSVETGSVSLPPEYFQLRILVLELLRPYYGQSLALVDGCFDLAASFSAKQTVDMLSPLQNAMRDTTKALKAAAEVTYNPSVPFESSKEVANAFDSARTSIKRCFEDYKNDAAAFEQNLVKAAELDKARLARLQESFKSVKKTEDTPPEQHIELSVMITGPVGVPSTKIYSIEPATTLSTVLWRVLTESSEEQANGLRTRGYFVAGDKKLGLGTELGKMSGEGRKKSVSLIVPV</sequence>
<evidence type="ECO:0000256" key="1">
    <source>
        <dbReference type="SAM" id="MobiDB-lite"/>
    </source>
</evidence>
<organism evidence="2 3">
    <name type="scientific">Mycena alexandri</name>
    <dbReference type="NCBI Taxonomy" id="1745969"/>
    <lineage>
        <taxon>Eukaryota</taxon>
        <taxon>Fungi</taxon>
        <taxon>Dikarya</taxon>
        <taxon>Basidiomycota</taxon>
        <taxon>Agaricomycotina</taxon>
        <taxon>Agaricomycetes</taxon>
        <taxon>Agaricomycetidae</taxon>
        <taxon>Agaricales</taxon>
        <taxon>Marasmiineae</taxon>
        <taxon>Mycenaceae</taxon>
        <taxon>Mycena</taxon>
    </lineage>
</organism>
<protein>
    <recommendedName>
        <fullName evidence="4">Ubiquitin-like domain-containing protein</fullName>
    </recommendedName>
</protein>
<dbReference type="Proteomes" id="UP001218188">
    <property type="component" value="Unassembled WGS sequence"/>
</dbReference>
<feature type="compositionally biased region" description="Polar residues" evidence="1">
    <location>
        <begin position="547"/>
        <end position="563"/>
    </location>
</feature>
<evidence type="ECO:0000313" key="3">
    <source>
        <dbReference type="Proteomes" id="UP001218188"/>
    </source>
</evidence>
<feature type="region of interest" description="Disordered" evidence="1">
    <location>
        <begin position="283"/>
        <end position="645"/>
    </location>
</feature>
<feature type="compositionally biased region" description="Polar residues" evidence="1">
    <location>
        <begin position="473"/>
        <end position="482"/>
    </location>
</feature>
<dbReference type="EMBL" id="JARJCM010000054">
    <property type="protein sequence ID" value="KAJ7034885.1"/>
    <property type="molecule type" value="Genomic_DNA"/>
</dbReference>
<proteinExistence type="predicted"/>
<feature type="compositionally biased region" description="Low complexity" evidence="1">
    <location>
        <begin position="505"/>
        <end position="521"/>
    </location>
</feature>
<feature type="compositionally biased region" description="Polar residues" evidence="1">
    <location>
        <begin position="389"/>
        <end position="421"/>
    </location>
</feature>
<comment type="caution">
    <text evidence="2">The sequence shown here is derived from an EMBL/GenBank/DDBJ whole genome shotgun (WGS) entry which is preliminary data.</text>
</comment>
<feature type="compositionally biased region" description="Polar residues" evidence="1">
    <location>
        <begin position="303"/>
        <end position="325"/>
    </location>
</feature>